<dbReference type="RefSeq" id="WP_133614483.1">
    <property type="nucleotide sequence ID" value="NZ_SNYW01000011.1"/>
</dbReference>
<sequence>MAAAVTQFIDRWSKSAAAERANYQLFLSELRNILGVARPQPQQGDDAKNHYVFERTVTFPEGRTERIKEAFAALGQARKVGERYAAR</sequence>
<protein>
    <submittedName>
        <fullName evidence="1">Uncharacterized protein</fullName>
    </submittedName>
</protein>
<keyword evidence="2" id="KW-1185">Reference proteome</keyword>
<dbReference type="EMBL" id="SNYW01000011">
    <property type="protein sequence ID" value="TDQ80495.1"/>
    <property type="molecule type" value="Genomic_DNA"/>
</dbReference>
<dbReference type="Proteomes" id="UP000295783">
    <property type="component" value="Unassembled WGS sequence"/>
</dbReference>
<comment type="caution">
    <text evidence="1">The sequence shown here is derived from an EMBL/GenBank/DDBJ whole genome shotgun (WGS) entry which is preliminary data.</text>
</comment>
<proteinExistence type="predicted"/>
<accession>A0A4R6WJE7</accession>
<name>A0A4R6WJE7_9PROT</name>
<evidence type="ECO:0000313" key="1">
    <source>
        <dbReference type="EMBL" id="TDQ80495.1"/>
    </source>
</evidence>
<dbReference type="AlphaFoldDB" id="A0A4R6WJE7"/>
<evidence type="ECO:0000313" key="2">
    <source>
        <dbReference type="Proteomes" id="UP000295783"/>
    </source>
</evidence>
<dbReference type="OrthoDB" id="9806213at2"/>
<organism evidence="1 2">
    <name type="scientific">Dongia mobilis</name>
    <dbReference type="NCBI Taxonomy" id="578943"/>
    <lineage>
        <taxon>Bacteria</taxon>
        <taxon>Pseudomonadati</taxon>
        <taxon>Pseudomonadota</taxon>
        <taxon>Alphaproteobacteria</taxon>
        <taxon>Rhodospirillales</taxon>
        <taxon>Dongiaceae</taxon>
        <taxon>Dongia</taxon>
    </lineage>
</organism>
<gene>
    <name evidence="1" type="ORF">A8950_3026</name>
</gene>
<reference evidence="1 2" key="1">
    <citation type="submission" date="2019-03" db="EMBL/GenBank/DDBJ databases">
        <title>Genomic Encyclopedia of Type Strains, Phase III (KMG-III): the genomes of soil and plant-associated and newly described type strains.</title>
        <authorList>
            <person name="Whitman W."/>
        </authorList>
    </citation>
    <scope>NUCLEOTIDE SEQUENCE [LARGE SCALE GENOMIC DNA]</scope>
    <source>
        <strain evidence="1 2">CGMCC 1.7660</strain>
    </source>
</reference>